<keyword evidence="6" id="KW-0812">Transmembrane</keyword>
<evidence type="ECO:0000256" key="1">
    <source>
        <dbReference type="ARBA" id="ARBA00004571"/>
    </source>
</evidence>
<dbReference type="GO" id="GO:0009297">
    <property type="term" value="P:pilus assembly"/>
    <property type="evidence" value="ECO:0007669"/>
    <property type="project" value="InterPro"/>
</dbReference>
<comment type="similarity">
    <text evidence="2">Belongs to the fimbrial export usher family.</text>
</comment>
<dbReference type="GO" id="GO:0009279">
    <property type="term" value="C:cell outer membrane"/>
    <property type="evidence" value="ECO:0007669"/>
    <property type="project" value="UniProtKB-SubCell"/>
</dbReference>
<name>A0A4R6E3Q7_SCAGO</name>
<keyword evidence="12" id="KW-1185">Reference proteome</keyword>
<dbReference type="InterPro" id="IPR042186">
    <property type="entry name" value="FimD_plug_dom"/>
</dbReference>
<evidence type="ECO:0000259" key="10">
    <source>
        <dbReference type="Pfam" id="PF13954"/>
    </source>
</evidence>
<dbReference type="Pfam" id="PF00577">
    <property type="entry name" value="Usher"/>
    <property type="match status" value="1"/>
</dbReference>
<keyword evidence="9" id="KW-0998">Cell outer membrane</keyword>
<dbReference type="InterPro" id="IPR037224">
    <property type="entry name" value="PapC_N_sf"/>
</dbReference>
<protein>
    <submittedName>
        <fullName evidence="11">Outer membrane usher protein</fullName>
    </submittedName>
</protein>
<evidence type="ECO:0000313" key="12">
    <source>
        <dbReference type="Proteomes" id="UP000295530"/>
    </source>
</evidence>
<dbReference type="Proteomes" id="UP000295530">
    <property type="component" value="Unassembled WGS sequence"/>
</dbReference>
<comment type="subcellular location">
    <subcellularLocation>
        <location evidence="1">Cell outer membrane</location>
        <topology evidence="1">Multi-pass membrane protein</topology>
    </subcellularLocation>
</comment>
<dbReference type="AlphaFoldDB" id="A0A4R6E3Q7"/>
<evidence type="ECO:0000256" key="6">
    <source>
        <dbReference type="ARBA" id="ARBA00022692"/>
    </source>
</evidence>
<evidence type="ECO:0000256" key="2">
    <source>
        <dbReference type="ARBA" id="ARBA00008064"/>
    </source>
</evidence>
<organism evidence="11 12">
    <name type="scientific">Scandinavium goeteborgense</name>
    <dbReference type="NCBI Taxonomy" id="1851514"/>
    <lineage>
        <taxon>Bacteria</taxon>
        <taxon>Pseudomonadati</taxon>
        <taxon>Pseudomonadota</taxon>
        <taxon>Gammaproteobacteria</taxon>
        <taxon>Enterobacterales</taxon>
        <taxon>Enterobacteriaceae</taxon>
        <taxon>Scandinavium</taxon>
    </lineage>
</organism>
<gene>
    <name evidence="11" type="ORF">EC847_1187</name>
</gene>
<evidence type="ECO:0000256" key="4">
    <source>
        <dbReference type="ARBA" id="ARBA00022452"/>
    </source>
</evidence>
<evidence type="ECO:0000256" key="5">
    <source>
        <dbReference type="ARBA" id="ARBA00022558"/>
    </source>
</evidence>
<accession>A0A4R6E3Q7</accession>
<proteinExistence type="inferred from homology"/>
<evidence type="ECO:0000256" key="3">
    <source>
        <dbReference type="ARBA" id="ARBA00022448"/>
    </source>
</evidence>
<dbReference type="RefSeq" id="WP_247904371.1">
    <property type="nucleotide sequence ID" value="NZ_SNVX01000018.1"/>
</dbReference>
<dbReference type="EMBL" id="SNVX01000018">
    <property type="protein sequence ID" value="TDN51478.1"/>
    <property type="molecule type" value="Genomic_DNA"/>
</dbReference>
<keyword evidence="7" id="KW-0732">Signal</keyword>
<comment type="caution">
    <text evidence="11">The sequence shown here is derived from an EMBL/GenBank/DDBJ whole genome shotgun (WGS) entry which is preliminary data.</text>
</comment>
<evidence type="ECO:0000256" key="7">
    <source>
        <dbReference type="ARBA" id="ARBA00022729"/>
    </source>
</evidence>
<dbReference type="Gene3D" id="2.60.40.3110">
    <property type="match status" value="1"/>
</dbReference>
<keyword evidence="4" id="KW-1134">Transmembrane beta strand</keyword>
<dbReference type="Pfam" id="PF13954">
    <property type="entry name" value="PapC_N"/>
    <property type="match status" value="1"/>
</dbReference>
<keyword evidence="3" id="KW-0813">Transport</keyword>
<dbReference type="InterPro" id="IPR000015">
    <property type="entry name" value="Fimb_usher"/>
</dbReference>
<reference evidence="11 12" key="1">
    <citation type="submission" date="2019-03" db="EMBL/GenBank/DDBJ databases">
        <title>Genomic analyses of the natural microbiome of Caenorhabditis elegans.</title>
        <authorList>
            <person name="Samuel B."/>
        </authorList>
    </citation>
    <scope>NUCLEOTIDE SEQUENCE [LARGE SCALE GENOMIC DNA]</scope>
    <source>
        <strain evidence="11 12">BIGb0156</strain>
    </source>
</reference>
<evidence type="ECO:0000313" key="11">
    <source>
        <dbReference type="EMBL" id="TDN51478.1"/>
    </source>
</evidence>
<dbReference type="PANTHER" id="PTHR30451:SF21">
    <property type="entry name" value="FIMBRIAL USHER DOMAIN-CONTAINING PROTEIN YDET-RELATED"/>
    <property type="match status" value="1"/>
</dbReference>
<dbReference type="InterPro" id="IPR025885">
    <property type="entry name" value="PapC_N"/>
</dbReference>
<feature type="domain" description="PapC N-terminal" evidence="10">
    <location>
        <begin position="42"/>
        <end position="129"/>
    </location>
</feature>
<dbReference type="Gene3D" id="2.60.40.2610">
    <property type="entry name" value="Outer membrane usher protein FimD, plug domain"/>
    <property type="match status" value="1"/>
</dbReference>
<dbReference type="GO" id="GO:0015473">
    <property type="term" value="F:fimbrial usher porin activity"/>
    <property type="evidence" value="ECO:0007669"/>
    <property type="project" value="InterPro"/>
</dbReference>
<sequence length="701" mass="78800">MRHISLFIVLISWFFVRPVHAADKTFIIFNNTYKGAISLDVSGDYPCLTHSLLEEWGVRKEIVSRLTWNAAGCLTRKSATQFNFKFWYSKSAGLLTLLFPKITIIPQQNGVVTSRWDDGINAFFTNYRVDLDHLNTKSQWDTPGNDASLNLDSGLNVGAWRLRYQNTFWHEQTGDQGSYTRSYSLWRSIQSMRSRFTLGDGTTSAAMFDALSFRGISLASNQAMFPDRWRPSSPWINGYAHTDAEVTIHQNGLRVYRIHVPAGSFSIKDFYPPDPQGDLEITIQEDDGTEKTRIIPWSVMPNLTGENIVSYELVAGRFQPYTGNDSDKDRFLQSTFSWGAGPGLTLYAGGQQGENYVSQVVGLGKDLYALGALSVDLSAARYRQKGENNSGTVWRLRYSKAFLTTQTHLNAQLQAWPHGSRYRTMEEKIDRADSLRYGWDDDTVRRAVRGQFEVNQNFSEDSTLSLSWDWTRSRMRHGSRQSLTLDVDTRFNDMDISIYAGRERDLDNPTESVFGFSVSIPFSMGNQTANIGYLADLSSRDKNTNGINLYGAAMDDYNLIYDVTAKHVIHGDDELEATTGYQYNSGEANFGLTRNSTQSIYHADVSGSILLHSGGLTFGKQLGDTAALVRVPHIAGVSFYNQFGTKTNDDGDLLVSYMTPWRVNTLTVDSSELPDNLHLQNDELEVVPTDGAIVERSFLAQ</sequence>
<dbReference type="SUPFAM" id="SSF141729">
    <property type="entry name" value="FimD N-terminal domain-like"/>
    <property type="match status" value="1"/>
</dbReference>
<dbReference type="PANTHER" id="PTHR30451">
    <property type="entry name" value="OUTER MEMBRANE USHER PROTEIN"/>
    <property type="match status" value="1"/>
</dbReference>
<evidence type="ECO:0000256" key="8">
    <source>
        <dbReference type="ARBA" id="ARBA00023136"/>
    </source>
</evidence>
<dbReference type="Gene3D" id="3.10.20.410">
    <property type="match status" value="1"/>
</dbReference>
<evidence type="ECO:0000256" key="9">
    <source>
        <dbReference type="ARBA" id="ARBA00023237"/>
    </source>
</evidence>
<keyword evidence="5" id="KW-1029">Fimbrium biogenesis</keyword>
<keyword evidence="8" id="KW-0472">Membrane</keyword>